<dbReference type="GO" id="GO:0005886">
    <property type="term" value="C:plasma membrane"/>
    <property type="evidence" value="ECO:0007669"/>
    <property type="project" value="UniProtKB-SubCell"/>
</dbReference>
<keyword evidence="13" id="KW-1185">Reference proteome</keyword>
<dbReference type="SUPFAM" id="SSF54523">
    <property type="entry name" value="Pili subunits"/>
    <property type="match status" value="1"/>
</dbReference>
<protein>
    <recommendedName>
        <fullName evidence="2">Type II secretion system protein H</fullName>
    </recommendedName>
    <alternativeName>
        <fullName evidence="10">General secretion pathway protein H</fullName>
    </alternativeName>
</protein>
<dbReference type="Proteomes" id="UP000005317">
    <property type="component" value="Unassembled WGS sequence"/>
</dbReference>
<dbReference type="Gene3D" id="3.55.40.10">
    <property type="entry name" value="minor pseudopilin epsh domain"/>
    <property type="match status" value="1"/>
</dbReference>
<dbReference type="OrthoDB" id="5624462at2"/>
<dbReference type="PROSITE" id="PS00409">
    <property type="entry name" value="PROKAR_NTER_METHYL"/>
    <property type="match status" value="1"/>
</dbReference>
<keyword evidence="6" id="KW-0812">Transmembrane</keyword>
<organism evidence="12 13">
    <name type="scientific">Thiothrix nivea (strain ATCC 35100 / DSM 5205 / JP2)</name>
    <dbReference type="NCBI Taxonomy" id="870187"/>
    <lineage>
        <taxon>Bacteria</taxon>
        <taxon>Pseudomonadati</taxon>
        <taxon>Pseudomonadota</taxon>
        <taxon>Gammaproteobacteria</taxon>
        <taxon>Thiotrichales</taxon>
        <taxon>Thiotrichaceae</taxon>
        <taxon>Thiothrix</taxon>
    </lineage>
</organism>
<keyword evidence="8" id="KW-0472">Membrane</keyword>
<dbReference type="Pfam" id="PF12019">
    <property type="entry name" value="GspH"/>
    <property type="match status" value="1"/>
</dbReference>
<evidence type="ECO:0000256" key="6">
    <source>
        <dbReference type="ARBA" id="ARBA00022692"/>
    </source>
</evidence>
<keyword evidence="5" id="KW-0997">Cell inner membrane</keyword>
<dbReference type="InterPro" id="IPR045584">
    <property type="entry name" value="Pilin-like"/>
</dbReference>
<dbReference type="NCBIfam" id="TIGR02532">
    <property type="entry name" value="IV_pilin_GFxxxE"/>
    <property type="match status" value="1"/>
</dbReference>
<reference evidence="13" key="1">
    <citation type="journal article" date="2011" name="Stand. Genomic Sci.">
        <title>Genome sequence of the filamentous, gliding Thiothrix nivea neotype strain (JP2(T)).</title>
        <authorList>
            <person name="Lapidus A."/>
            <person name="Nolan M."/>
            <person name="Lucas S."/>
            <person name="Glavina Del Rio T."/>
            <person name="Tice H."/>
            <person name="Cheng J.F."/>
            <person name="Tapia R."/>
            <person name="Han C."/>
            <person name="Goodwin L."/>
            <person name="Pitluck S."/>
            <person name="Liolios K."/>
            <person name="Pagani I."/>
            <person name="Ivanova N."/>
            <person name="Huntemann M."/>
            <person name="Mavromatis K."/>
            <person name="Mikhailova N."/>
            <person name="Pati A."/>
            <person name="Chen A."/>
            <person name="Palaniappan K."/>
            <person name="Land M."/>
            <person name="Brambilla E.M."/>
            <person name="Rohde M."/>
            <person name="Abt B."/>
            <person name="Verbarg S."/>
            <person name="Goker M."/>
            <person name="Bristow J."/>
            <person name="Eisen J.A."/>
            <person name="Markowitz V."/>
            <person name="Hugenholtz P."/>
            <person name="Kyrpides N.C."/>
            <person name="Klenk H.P."/>
            <person name="Woyke T."/>
        </authorList>
    </citation>
    <scope>NUCLEOTIDE SEQUENCE [LARGE SCALE GENOMIC DNA]</scope>
    <source>
        <strain evidence="13">ATCC 35100 / DSM 5205 / JP2</strain>
    </source>
</reference>
<dbReference type="InterPro" id="IPR012902">
    <property type="entry name" value="N_methyl_site"/>
</dbReference>
<evidence type="ECO:0000256" key="7">
    <source>
        <dbReference type="ARBA" id="ARBA00022989"/>
    </source>
</evidence>
<evidence type="ECO:0000256" key="5">
    <source>
        <dbReference type="ARBA" id="ARBA00022519"/>
    </source>
</evidence>
<evidence type="ECO:0000256" key="1">
    <source>
        <dbReference type="ARBA" id="ARBA00004377"/>
    </source>
</evidence>
<feature type="domain" description="General secretion pathway GspH" evidence="11">
    <location>
        <begin position="46"/>
        <end position="154"/>
    </location>
</feature>
<evidence type="ECO:0000313" key="13">
    <source>
        <dbReference type="Proteomes" id="UP000005317"/>
    </source>
</evidence>
<keyword evidence="3" id="KW-1003">Cell membrane</keyword>
<evidence type="ECO:0000256" key="10">
    <source>
        <dbReference type="ARBA" id="ARBA00030775"/>
    </source>
</evidence>
<evidence type="ECO:0000256" key="8">
    <source>
        <dbReference type="ARBA" id="ARBA00023136"/>
    </source>
</evidence>
<evidence type="ECO:0000256" key="3">
    <source>
        <dbReference type="ARBA" id="ARBA00022475"/>
    </source>
</evidence>
<sequence length="170" mass="18396" precursor="true">MNKPTQTGMTLIELIVTLSIVAILASVAAPSVKEMIQNNRLTALNNQIVSYLQYARSEAVTKNHNVSMCVRNTDGSGCTTNAADDFSNGWIVFDETTGEILKDNTPDTSGVTITNNFTTSQKITYTPSGKTREAGTFTMGWDGVNRYQIKIALNTGRISSCKIPEGDTSC</sequence>
<dbReference type="RefSeq" id="WP_002708962.1">
    <property type="nucleotide sequence ID" value="NZ_JH651384.1"/>
</dbReference>
<evidence type="ECO:0000256" key="4">
    <source>
        <dbReference type="ARBA" id="ARBA00022481"/>
    </source>
</evidence>
<proteinExistence type="inferred from homology"/>
<gene>
    <name evidence="12" type="ORF">Thini_2507</name>
</gene>
<dbReference type="EMBL" id="JH651384">
    <property type="protein sequence ID" value="EIJ35050.1"/>
    <property type="molecule type" value="Genomic_DNA"/>
</dbReference>
<name>A0A656HI44_THINJ</name>
<dbReference type="Pfam" id="PF07963">
    <property type="entry name" value="N_methyl"/>
    <property type="match status" value="1"/>
</dbReference>
<dbReference type="GO" id="GO:0015628">
    <property type="term" value="P:protein secretion by the type II secretion system"/>
    <property type="evidence" value="ECO:0007669"/>
    <property type="project" value="InterPro"/>
</dbReference>
<comment type="similarity">
    <text evidence="9">Belongs to the GSP H family.</text>
</comment>
<dbReference type="InterPro" id="IPR022346">
    <property type="entry name" value="T2SS_GspH"/>
</dbReference>
<dbReference type="AlphaFoldDB" id="A0A656HI44"/>
<evidence type="ECO:0000313" key="12">
    <source>
        <dbReference type="EMBL" id="EIJ35050.1"/>
    </source>
</evidence>
<evidence type="ECO:0000256" key="9">
    <source>
        <dbReference type="ARBA" id="ARBA00025772"/>
    </source>
</evidence>
<evidence type="ECO:0000259" key="11">
    <source>
        <dbReference type="Pfam" id="PF12019"/>
    </source>
</evidence>
<comment type="subcellular location">
    <subcellularLocation>
        <location evidence="1">Cell inner membrane</location>
        <topology evidence="1">Single-pass membrane protein</topology>
    </subcellularLocation>
</comment>
<accession>A0A656HI44</accession>
<dbReference type="GO" id="GO:0015627">
    <property type="term" value="C:type II protein secretion system complex"/>
    <property type="evidence" value="ECO:0007669"/>
    <property type="project" value="InterPro"/>
</dbReference>
<evidence type="ECO:0000256" key="2">
    <source>
        <dbReference type="ARBA" id="ARBA00021549"/>
    </source>
</evidence>
<keyword evidence="7" id="KW-1133">Transmembrane helix</keyword>
<keyword evidence="4" id="KW-0488">Methylation</keyword>